<evidence type="ECO:0000256" key="5">
    <source>
        <dbReference type="ARBA" id="ARBA00023002"/>
    </source>
</evidence>
<dbReference type="InterPro" id="IPR015895">
    <property type="entry name" value="4pyrrol_synth_GluRdtase_N"/>
</dbReference>
<dbReference type="PANTHER" id="PTHR43013:SF1">
    <property type="entry name" value="GLUTAMYL-TRNA REDUCTASE"/>
    <property type="match status" value="1"/>
</dbReference>
<keyword evidence="4 8" id="KW-0521">NADP</keyword>
<protein>
    <recommendedName>
        <fullName evidence="3 8">Glutamyl-tRNA reductase</fullName>
        <shortName evidence="8">GluTR</shortName>
        <ecNumber evidence="3 8">1.2.1.70</ecNumber>
    </recommendedName>
</protein>
<dbReference type="EC" id="1.2.1.70" evidence="3 8"/>
<feature type="binding site" evidence="8 11">
    <location>
        <begin position="192"/>
        <end position="197"/>
    </location>
    <ligand>
        <name>NADP(+)</name>
        <dbReference type="ChEBI" id="CHEBI:58349"/>
    </ligand>
</feature>
<feature type="binding site" evidence="8 10">
    <location>
        <position position="109"/>
    </location>
    <ligand>
        <name>substrate</name>
    </ligand>
</feature>
<feature type="domain" description="Tetrapyrrole biosynthesis glutamyl-tRNA reductase dimerisation" evidence="14">
    <location>
        <begin position="327"/>
        <end position="425"/>
    </location>
</feature>
<dbReference type="InterPro" id="IPR036343">
    <property type="entry name" value="GluRdtase_N_sf"/>
</dbReference>
<evidence type="ECO:0000259" key="16">
    <source>
        <dbReference type="Pfam" id="PF05201"/>
    </source>
</evidence>
<gene>
    <name evidence="8" type="primary">hemA</name>
    <name evidence="17" type="ORF">IPN02_10530</name>
</gene>
<dbReference type="Pfam" id="PF05201">
    <property type="entry name" value="GlutR_N"/>
    <property type="match status" value="1"/>
</dbReference>
<dbReference type="Pfam" id="PF01488">
    <property type="entry name" value="Shikimate_DH"/>
    <property type="match status" value="1"/>
</dbReference>
<dbReference type="GO" id="GO:0008883">
    <property type="term" value="F:glutamyl-tRNA reductase activity"/>
    <property type="evidence" value="ECO:0007669"/>
    <property type="project" value="UniProtKB-UniRule"/>
</dbReference>
<sequence>MSVLLIGVTHRDLPLEVFERFAVTADDTPKLLAALTARDHVSEAVVLATCNRTEIYVKAERFHGAFEDLRDLLVDLSDVAPDRFLPHLTVLWDEEAIEHLFSVAAGLDSAVLGEVEVQGQVRQAQRMAEEEGTLGPTLELAFRHALGAGKRVRTETSIAHHTASVAQAAIEIARDRLGDDGSLEGATVAVVGAGKMATSMARSLSQAGSLVVVANRTAARGAQLADEVGGRACALVDLPAELATADAVLCGTSSTETILGVGQIAGALAHRRAARTAAELVIVDIAMPRDVDPAVDELDGVGLFDMDDVARRTEAGLDRRRDEVASATIIVEDEVLRYHNATTARAAGPIIASVRTRAEQLRLLELDRHASKLEALDDDTRALVEQLTKGMLAKWLHQPSVRLREQAGTLRGDRLAEALHDLFDLP</sequence>
<feature type="domain" description="Quinate/shikimate 5-dehydrogenase/glutamyl-tRNA reductase" evidence="15">
    <location>
        <begin position="174"/>
        <end position="310"/>
    </location>
</feature>
<evidence type="ECO:0000256" key="4">
    <source>
        <dbReference type="ARBA" id="ARBA00022857"/>
    </source>
</evidence>
<dbReference type="PROSITE" id="PS00747">
    <property type="entry name" value="GLUTR"/>
    <property type="match status" value="1"/>
</dbReference>
<evidence type="ECO:0000256" key="9">
    <source>
        <dbReference type="PIRSR" id="PIRSR000445-1"/>
    </source>
</evidence>
<comment type="subunit">
    <text evidence="8">Homodimer.</text>
</comment>
<feature type="binding site" evidence="8 10">
    <location>
        <position position="120"/>
    </location>
    <ligand>
        <name>substrate</name>
    </ligand>
</feature>
<dbReference type="NCBIfam" id="TIGR01035">
    <property type="entry name" value="hemA"/>
    <property type="match status" value="1"/>
</dbReference>
<evidence type="ECO:0000256" key="3">
    <source>
        <dbReference type="ARBA" id="ARBA00012970"/>
    </source>
</evidence>
<organism evidence="17 18">
    <name type="scientific">Candidatus Neomicrothrix subdominans</name>
    <dbReference type="NCBI Taxonomy" id="2954438"/>
    <lineage>
        <taxon>Bacteria</taxon>
        <taxon>Bacillati</taxon>
        <taxon>Actinomycetota</taxon>
        <taxon>Acidimicrobiia</taxon>
        <taxon>Acidimicrobiales</taxon>
        <taxon>Microthrixaceae</taxon>
        <taxon>Candidatus Neomicrothrix</taxon>
    </lineage>
</organism>
<comment type="pathway">
    <text evidence="1 8 13">Porphyrin-containing compound metabolism; protoporphyrin-IX biosynthesis; 5-aminolevulinate from L-glutamyl-tRNA(Glu): step 1/2.</text>
</comment>
<dbReference type="Proteomes" id="UP000727993">
    <property type="component" value="Unassembled WGS sequence"/>
</dbReference>
<comment type="miscellaneous">
    <text evidence="8">During catalysis, the active site Cys acts as a nucleophile attacking the alpha-carbonyl group of tRNA-bound glutamate with the formation of a thioester intermediate between enzyme and glutamate, and the concomitant release of tRNA(Glu). The thioester intermediate is finally reduced by direct hydride transfer from NADPH, to form the product GSA.</text>
</comment>
<evidence type="ECO:0000313" key="18">
    <source>
        <dbReference type="Proteomes" id="UP000727993"/>
    </source>
</evidence>
<dbReference type="InterPro" id="IPR015896">
    <property type="entry name" value="4pyrrol_synth_GluRdtase_dimer"/>
</dbReference>
<feature type="binding site" evidence="8 10">
    <location>
        <begin position="49"/>
        <end position="52"/>
    </location>
    <ligand>
        <name>substrate</name>
    </ligand>
</feature>
<dbReference type="InterPro" id="IPR018214">
    <property type="entry name" value="GluRdtase_CS"/>
</dbReference>
<dbReference type="PIRSF" id="PIRSF000445">
    <property type="entry name" value="4pyrrol_synth_GluRdtase"/>
    <property type="match status" value="1"/>
</dbReference>
<evidence type="ECO:0000256" key="13">
    <source>
        <dbReference type="RuleBase" id="RU000584"/>
    </source>
</evidence>
<dbReference type="Pfam" id="PF00745">
    <property type="entry name" value="GlutR_dimer"/>
    <property type="match status" value="1"/>
</dbReference>
<evidence type="ECO:0000256" key="1">
    <source>
        <dbReference type="ARBA" id="ARBA00005059"/>
    </source>
</evidence>
<dbReference type="InterPro" id="IPR036291">
    <property type="entry name" value="NAD(P)-bd_dom_sf"/>
</dbReference>
<evidence type="ECO:0000256" key="11">
    <source>
        <dbReference type="PIRSR" id="PIRSR000445-3"/>
    </source>
</evidence>
<feature type="domain" description="Glutamyl-tRNA reductase N-terminal" evidence="16">
    <location>
        <begin position="6"/>
        <end position="156"/>
    </location>
</feature>
<dbReference type="Gene3D" id="3.40.50.720">
    <property type="entry name" value="NAD(P)-binding Rossmann-like Domain"/>
    <property type="match status" value="1"/>
</dbReference>
<feature type="binding site" evidence="8 10">
    <location>
        <begin position="114"/>
        <end position="116"/>
    </location>
    <ligand>
        <name>substrate</name>
    </ligand>
</feature>
<evidence type="ECO:0000256" key="2">
    <source>
        <dbReference type="ARBA" id="ARBA00005916"/>
    </source>
</evidence>
<dbReference type="GO" id="GO:0019353">
    <property type="term" value="P:protoporphyrinogen IX biosynthetic process from glutamate"/>
    <property type="evidence" value="ECO:0007669"/>
    <property type="project" value="TreeGrafter"/>
</dbReference>
<comment type="domain">
    <text evidence="8">Possesses an unusual extended V-shaped dimeric structure with each monomer consisting of three distinct domains arranged along a curved 'spinal' alpha-helix. The N-terminal catalytic domain specifically recognizes the glutamate moiety of the substrate. The second domain is the NADPH-binding domain, and the third C-terminal domain is responsible for dimerization.</text>
</comment>
<dbReference type="SUPFAM" id="SSF51735">
    <property type="entry name" value="NAD(P)-binding Rossmann-fold domains"/>
    <property type="match status" value="1"/>
</dbReference>
<name>A0A936NBJ6_9ACTN</name>
<dbReference type="InterPro" id="IPR000343">
    <property type="entry name" value="4pyrrol_synth_GluRdtase"/>
</dbReference>
<evidence type="ECO:0000256" key="8">
    <source>
        <dbReference type="HAMAP-Rule" id="MF_00087"/>
    </source>
</evidence>
<comment type="catalytic activity">
    <reaction evidence="7 8 13">
        <text>(S)-4-amino-5-oxopentanoate + tRNA(Glu) + NADP(+) = L-glutamyl-tRNA(Glu) + NADPH + H(+)</text>
        <dbReference type="Rhea" id="RHEA:12344"/>
        <dbReference type="Rhea" id="RHEA-COMP:9663"/>
        <dbReference type="Rhea" id="RHEA-COMP:9680"/>
        <dbReference type="ChEBI" id="CHEBI:15378"/>
        <dbReference type="ChEBI" id="CHEBI:57501"/>
        <dbReference type="ChEBI" id="CHEBI:57783"/>
        <dbReference type="ChEBI" id="CHEBI:58349"/>
        <dbReference type="ChEBI" id="CHEBI:78442"/>
        <dbReference type="ChEBI" id="CHEBI:78520"/>
        <dbReference type="EC" id="1.2.1.70"/>
    </reaction>
</comment>
<dbReference type="CDD" id="cd05213">
    <property type="entry name" value="NAD_bind_Glutamyl_tRNA_reduct"/>
    <property type="match status" value="1"/>
</dbReference>
<evidence type="ECO:0000256" key="10">
    <source>
        <dbReference type="PIRSR" id="PIRSR000445-2"/>
    </source>
</evidence>
<proteinExistence type="inferred from homology"/>
<evidence type="ECO:0000259" key="14">
    <source>
        <dbReference type="Pfam" id="PF00745"/>
    </source>
</evidence>
<evidence type="ECO:0000256" key="12">
    <source>
        <dbReference type="PIRSR" id="PIRSR000445-4"/>
    </source>
</evidence>
<dbReference type="InterPro" id="IPR006151">
    <property type="entry name" value="Shikm_DH/Glu-tRNA_Rdtase"/>
</dbReference>
<dbReference type="PANTHER" id="PTHR43013">
    <property type="entry name" value="GLUTAMYL-TRNA REDUCTASE"/>
    <property type="match status" value="1"/>
</dbReference>
<accession>A0A936NBJ6</accession>
<dbReference type="Gene3D" id="3.30.460.30">
    <property type="entry name" value="Glutamyl-tRNA reductase, N-terminal domain"/>
    <property type="match status" value="1"/>
</dbReference>
<keyword evidence="6 8" id="KW-0627">Porphyrin biosynthesis</keyword>
<dbReference type="HAMAP" id="MF_00087">
    <property type="entry name" value="Glu_tRNA_reductase"/>
    <property type="match status" value="1"/>
</dbReference>
<comment type="caution">
    <text evidence="17">The sequence shown here is derived from an EMBL/GenBank/DDBJ whole genome shotgun (WGS) entry which is preliminary data.</text>
</comment>
<dbReference type="FunFam" id="3.30.460.30:FF:000001">
    <property type="entry name" value="Glutamyl-tRNA reductase"/>
    <property type="match status" value="1"/>
</dbReference>
<evidence type="ECO:0000256" key="6">
    <source>
        <dbReference type="ARBA" id="ARBA00023244"/>
    </source>
</evidence>
<dbReference type="AlphaFoldDB" id="A0A936NBJ6"/>
<evidence type="ECO:0000313" key="17">
    <source>
        <dbReference type="EMBL" id="MBK9297243.1"/>
    </source>
</evidence>
<feature type="site" description="Important for activity" evidence="8 12">
    <location>
        <position position="99"/>
    </location>
</feature>
<dbReference type="InterPro" id="IPR036453">
    <property type="entry name" value="GluRdtase_dimer_dom_sf"/>
</dbReference>
<reference evidence="17 18" key="1">
    <citation type="submission" date="2020-10" db="EMBL/GenBank/DDBJ databases">
        <title>Connecting structure to function with the recovery of over 1000 high-quality activated sludge metagenome-assembled genomes encoding full-length rRNA genes using long-read sequencing.</title>
        <authorList>
            <person name="Singleton C.M."/>
            <person name="Petriglieri F."/>
            <person name="Kristensen J.M."/>
            <person name="Kirkegaard R.H."/>
            <person name="Michaelsen T.Y."/>
            <person name="Andersen M.H."/>
            <person name="Karst S.M."/>
            <person name="Dueholm M.S."/>
            <person name="Nielsen P.H."/>
            <person name="Albertsen M."/>
        </authorList>
    </citation>
    <scope>NUCLEOTIDE SEQUENCE [LARGE SCALE GENOMIC DNA]</scope>
    <source>
        <strain evidence="17">Lyne_18-Q3-R50-59_MAXAC.006</strain>
    </source>
</reference>
<dbReference type="GO" id="GO:0050661">
    <property type="term" value="F:NADP binding"/>
    <property type="evidence" value="ECO:0007669"/>
    <property type="project" value="InterPro"/>
</dbReference>
<evidence type="ECO:0000259" key="15">
    <source>
        <dbReference type="Pfam" id="PF01488"/>
    </source>
</evidence>
<dbReference type="EMBL" id="JADJZA010000007">
    <property type="protein sequence ID" value="MBK9297243.1"/>
    <property type="molecule type" value="Genomic_DNA"/>
</dbReference>
<comment type="function">
    <text evidence="8">Catalyzes the NADPH-dependent reduction of glutamyl-tRNA(Glu) to glutamate 1-semialdehyde (GSA).</text>
</comment>
<evidence type="ECO:0000256" key="7">
    <source>
        <dbReference type="ARBA" id="ARBA00047464"/>
    </source>
</evidence>
<feature type="active site" description="Nucleophile" evidence="8 9">
    <location>
        <position position="50"/>
    </location>
</feature>
<keyword evidence="5 8" id="KW-0560">Oxidoreductase</keyword>
<dbReference type="SUPFAM" id="SSF69075">
    <property type="entry name" value="Glutamyl tRNA-reductase dimerization domain"/>
    <property type="match status" value="1"/>
</dbReference>
<dbReference type="SUPFAM" id="SSF69742">
    <property type="entry name" value="Glutamyl tRNA-reductase catalytic, N-terminal domain"/>
    <property type="match status" value="1"/>
</dbReference>
<comment type="similarity">
    <text evidence="2 8 13">Belongs to the glutamyl-tRNA reductase family.</text>
</comment>